<feature type="region of interest" description="Disordered" evidence="2">
    <location>
        <begin position="265"/>
        <end position="286"/>
    </location>
</feature>
<dbReference type="InterPro" id="IPR042277">
    <property type="entry name" value="IST1-like"/>
</dbReference>
<evidence type="ECO:0000313" key="4">
    <source>
        <dbReference type="Proteomes" id="UP001153076"/>
    </source>
</evidence>
<accession>A0A9Q1JES3</accession>
<evidence type="ECO:0008006" key="5">
    <source>
        <dbReference type="Google" id="ProtNLM"/>
    </source>
</evidence>
<evidence type="ECO:0000256" key="1">
    <source>
        <dbReference type="ARBA" id="ARBA00005536"/>
    </source>
</evidence>
<evidence type="ECO:0000313" key="3">
    <source>
        <dbReference type="EMBL" id="KAJ8420677.1"/>
    </source>
</evidence>
<dbReference type="GO" id="GO:0015031">
    <property type="term" value="P:protein transport"/>
    <property type="evidence" value="ECO:0007669"/>
    <property type="project" value="InterPro"/>
</dbReference>
<comment type="caution">
    <text evidence="3">The sequence shown here is derived from an EMBL/GenBank/DDBJ whole genome shotgun (WGS) entry which is preliminary data.</text>
</comment>
<name>A0A9Q1JES3_9CARY</name>
<sequence>MQLSEDIAQLLKSGQEQIAFSRLEQLYKDENTISVYELDLPNDINEAISTLIFASARCGDLPELSLIRKLFGQRYGRKFATTAVEFQPGNLVNFQVKDKLTPQTIPETLKSRLLNQIVRDYFFKSGPLALEYKPDFYAQPPRVTESSEIITDNRDVDEVESFIQLTPLHDYKTDSVTKRTGRQQNSDDGYLSESSTPYPEDQSVICLDDVEEFKSPTIQTMKCLDQYQRCFVFKSPLWETKRHGYEEKFVRRESVSMEKNTINDAHYSTDYSNNPHRQTKFQNKNQTDERIYSLDKSRHLCSLDRPCYSYTNYDADDCNVYMEEIKEIGMTSPFSHAKRTESMGSPSSRKCQLPPPYTRAVTMPQRMEMQVHSKEIHRSYSLPVDKIPSDLNGAGSLVSPPHVHPKLPDYDEIAAKFRELKKVHQQQNKCNY</sequence>
<feature type="compositionally biased region" description="Polar residues" evidence="2">
    <location>
        <begin position="182"/>
        <end position="197"/>
    </location>
</feature>
<evidence type="ECO:0000256" key="2">
    <source>
        <dbReference type="SAM" id="MobiDB-lite"/>
    </source>
</evidence>
<dbReference type="PANTHER" id="PTHR12161">
    <property type="entry name" value="IST1 FAMILY MEMBER"/>
    <property type="match status" value="1"/>
</dbReference>
<dbReference type="Gene3D" id="1.20.1260.60">
    <property type="entry name" value="Vacuolar protein sorting-associated protein Ist1"/>
    <property type="match status" value="2"/>
</dbReference>
<dbReference type="EMBL" id="JAKOGI010003228">
    <property type="protein sequence ID" value="KAJ8420677.1"/>
    <property type="molecule type" value="Genomic_DNA"/>
</dbReference>
<reference evidence="3" key="1">
    <citation type="submission" date="2022-04" db="EMBL/GenBank/DDBJ databases">
        <title>Carnegiea gigantea Genome sequencing and assembly v2.</title>
        <authorList>
            <person name="Copetti D."/>
            <person name="Sanderson M.J."/>
            <person name="Burquez A."/>
            <person name="Wojciechowski M.F."/>
        </authorList>
    </citation>
    <scope>NUCLEOTIDE SEQUENCE</scope>
    <source>
        <strain evidence="3">SGP5-SGP5p</strain>
        <tissue evidence="3">Aerial part</tissue>
    </source>
</reference>
<proteinExistence type="inferred from homology"/>
<dbReference type="Proteomes" id="UP001153076">
    <property type="component" value="Unassembled WGS sequence"/>
</dbReference>
<feature type="region of interest" description="Disordered" evidence="2">
    <location>
        <begin position="337"/>
        <end position="356"/>
    </location>
</feature>
<feature type="region of interest" description="Disordered" evidence="2">
    <location>
        <begin position="174"/>
        <end position="198"/>
    </location>
</feature>
<organism evidence="3 4">
    <name type="scientific">Carnegiea gigantea</name>
    <dbReference type="NCBI Taxonomy" id="171969"/>
    <lineage>
        <taxon>Eukaryota</taxon>
        <taxon>Viridiplantae</taxon>
        <taxon>Streptophyta</taxon>
        <taxon>Embryophyta</taxon>
        <taxon>Tracheophyta</taxon>
        <taxon>Spermatophyta</taxon>
        <taxon>Magnoliopsida</taxon>
        <taxon>eudicotyledons</taxon>
        <taxon>Gunneridae</taxon>
        <taxon>Pentapetalae</taxon>
        <taxon>Caryophyllales</taxon>
        <taxon>Cactineae</taxon>
        <taxon>Cactaceae</taxon>
        <taxon>Cactoideae</taxon>
        <taxon>Echinocereeae</taxon>
        <taxon>Carnegiea</taxon>
    </lineage>
</organism>
<dbReference type="AlphaFoldDB" id="A0A9Q1JES3"/>
<protein>
    <recommendedName>
        <fullName evidence="5">Regulator of Vps4 activity in the MVB pathway protein</fullName>
    </recommendedName>
</protein>
<dbReference type="Pfam" id="PF03398">
    <property type="entry name" value="Ist1"/>
    <property type="match status" value="1"/>
</dbReference>
<gene>
    <name evidence="3" type="ORF">Cgig2_011132</name>
</gene>
<dbReference type="InterPro" id="IPR005061">
    <property type="entry name" value="Ist1"/>
</dbReference>
<keyword evidence="4" id="KW-1185">Reference proteome</keyword>
<dbReference type="PANTHER" id="PTHR12161:SF44">
    <property type="entry name" value="REGULATOR OF VPS4 ACTIVITY IN THE MVB PATHWAY PROTEIN"/>
    <property type="match status" value="1"/>
</dbReference>
<comment type="similarity">
    <text evidence="1">Belongs to the IST1 family.</text>
</comment>
<feature type="compositionally biased region" description="Polar residues" evidence="2">
    <location>
        <begin position="269"/>
        <end position="285"/>
    </location>
</feature>
<dbReference type="OrthoDB" id="29853at2759"/>